<sequence length="309" mass="36619">MARVEYWPRYGLENYSYVFPFESRFDSVKSTEWMQENWLHSISSSLLYVVSIYAGQKIMEGRKAFSLDAPLFLWNVGLALFSLMGVIRMSPEMFWSIYSNSLKYSICTASFAQGVTGFWTEMFAMSKIIEFGDTAFIVLRKRPLLFLHWYHHITVLIYTWHAYKDHTASGRWFIWMNYAVHAFMYSYYALRSLHFRLPKSAAMMVTVLQIMQMIGGVTIGLSILKIKLSGEECQQTWNNLYFSFMIYFSYFLLFCNFFYNAYIKKGNRYKVSKKTDDTTKTKDEIKSNERTRVETEMAVSRRRRPEKVE</sequence>
<evidence type="ECO:0000256" key="2">
    <source>
        <dbReference type="ARBA" id="ARBA00005194"/>
    </source>
</evidence>
<evidence type="ECO:0000256" key="5">
    <source>
        <dbReference type="ARBA" id="ARBA00022692"/>
    </source>
</evidence>
<feature type="transmembrane region" description="Helical" evidence="11">
    <location>
        <begin position="102"/>
        <end position="124"/>
    </location>
</feature>
<accession>A0ABD6EEJ7</accession>
<dbReference type="GO" id="GO:0009922">
    <property type="term" value="F:fatty acid elongase activity"/>
    <property type="evidence" value="ECO:0007669"/>
    <property type="project" value="UniProtKB-EC"/>
</dbReference>
<protein>
    <recommendedName>
        <fullName evidence="11">Elongation of very long chain fatty acids protein</fullName>
        <ecNumber evidence="11">2.3.1.199</ecNumber>
    </recommendedName>
    <alternativeName>
        <fullName evidence="11">Very-long-chain 3-oxoacyl-CoA synthase</fullName>
    </alternativeName>
</protein>
<dbReference type="InterPro" id="IPR030457">
    <property type="entry name" value="ELO_CS"/>
</dbReference>
<dbReference type="EC" id="2.3.1.199" evidence="11"/>
<feature type="transmembrane region" description="Helical" evidence="11">
    <location>
        <begin position="144"/>
        <end position="160"/>
    </location>
</feature>
<comment type="pathway">
    <text evidence="2">Lipid metabolism; fatty acid biosynthesis.</text>
</comment>
<evidence type="ECO:0000256" key="4">
    <source>
        <dbReference type="ARBA" id="ARBA00022679"/>
    </source>
</evidence>
<feature type="transmembrane region" description="Helical" evidence="11">
    <location>
        <begin position="244"/>
        <end position="263"/>
    </location>
</feature>
<feature type="compositionally biased region" description="Basic and acidic residues" evidence="12">
    <location>
        <begin position="273"/>
        <end position="295"/>
    </location>
</feature>
<keyword evidence="8 11" id="KW-0443">Lipid metabolism</keyword>
<dbReference type="GO" id="GO:0006633">
    <property type="term" value="P:fatty acid biosynthetic process"/>
    <property type="evidence" value="ECO:0007669"/>
    <property type="project" value="UniProtKB-KW"/>
</dbReference>
<dbReference type="PROSITE" id="PS01188">
    <property type="entry name" value="ELO"/>
    <property type="match status" value="1"/>
</dbReference>
<evidence type="ECO:0000256" key="6">
    <source>
        <dbReference type="ARBA" id="ARBA00022832"/>
    </source>
</evidence>
<keyword evidence="9 11" id="KW-0472">Membrane</keyword>
<evidence type="ECO:0000256" key="9">
    <source>
        <dbReference type="ARBA" id="ARBA00023136"/>
    </source>
</evidence>
<keyword evidence="6 11" id="KW-0276">Fatty acid metabolism</keyword>
<evidence type="ECO:0000256" key="3">
    <source>
        <dbReference type="ARBA" id="ARBA00022516"/>
    </source>
</evidence>
<proteinExistence type="inferred from homology"/>
<dbReference type="EMBL" id="JBGFUD010001144">
    <property type="protein sequence ID" value="MFH4975821.1"/>
    <property type="molecule type" value="Genomic_DNA"/>
</dbReference>
<evidence type="ECO:0000256" key="7">
    <source>
        <dbReference type="ARBA" id="ARBA00022989"/>
    </source>
</evidence>
<organism evidence="13 14">
    <name type="scientific">Gnathostoma spinigerum</name>
    <dbReference type="NCBI Taxonomy" id="75299"/>
    <lineage>
        <taxon>Eukaryota</taxon>
        <taxon>Metazoa</taxon>
        <taxon>Ecdysozoa</taxon>
        <taxon>Nematoda</taxon>
        <taxon>Chromadorea</taxon>
        <taxon>Rhabditida</taxon>
        <taxon>Spirurina</taxon>
        <taxon>Gnathostomatomorpha</taxon>
        <taxon>Gnathostomatoidea</taxon>
        <taxon>Gnathostomatidae</taxon>
        <taxon>Gnathostoma</taxon>
    </lineage>
</organism>
<keyword evidence="10 11" id="KW-0275">Fatty acid biosynthesis</keyword>
<feature type="region of interest" description="Disordered" evidence="12">
    <location>
        <begin position="273"/>
        <end position="309"/>
    </location>
</feature>
<dbReference type="GO" id="GO:0016020">
    <property type="term" value="C:membrane"/>
    <property type="evidence" value="ECO:0007669"/>
    <property type="project" value="UniProtKB-SubCell"/>
</dbReference>
<dbReference type="AlphaFoldDB" id="A0ABD6EEJ7"/>
<comment type="catalytic activity">
    <reaction evidence="11">
        <text>a very-long-chain acyl-CoA + malonyl-CoA + H(+) = a very-long-chain 3-oxoacyl-CoA + CO2 + CoA</text>
        <dbReference type="Rhea" id="RHEA:32727"/>
        <dbReference type="ChEBI" id="CHEBI:15378"/>
        <dbReference type="ChEBI" id="CHEBI:16526"/>
        <dbReference type="ChEBI" id="CHEBI:57287"/>
        <dbReference type="ChEBI" id="CHEBI:57384"/>
        <dbReference type="ChEBI" id="CHEBI:90725"/>
        <dbReference type="ChEBI" id="CHEBI:90736"/>
        <dbReference type="EC" id="2.3.1.199"/>
    </reaction>
</comment>
<feature type="transmembrane region" description="Helical" evidence="11">
    <location>
        <begin position="172"/>
        <end position="190"/>
    </location>
</feature>
<feature type="compositionally biased region" description="Basic residues" evidence="12">
    <location>
        <begin position="300"/>
        <end position="309"/>
    </location>
</feature>
<name>A0ABD6EEJ7_9BILA</name>
<dbReference type="InterPro" id="IPR002076">
    <property type="entry name" value="ELO_fam"/>
</dbReference>
<evidence type="ECO:0000256" key="8">
    <source>
        <dbReference type="ARBA" id="ARBA00023098"/>
    </source>
</evidence>
<keyword evidence="14" id="KW-1185">Reference proteome</keyword>
<comment type="subcellular location">
    <subcellularLocation>
        <location evidence="1">Membrane</location>
        <topology evidence="1">Multi-pass membrane protein</topology>
    </subcellularLocation>
</comment>
<reference evidence="13 14" key="1">
    <citation type="submission" date="2024-08" db="EMBL/GenBank/DDBJ databases">
        <title>Gnathostoma spinigerum genome.</title>
        <authorList>
            <person name="Gonzalez-Bertolin B."/>
            <person name="Monzon S."/>
            <person name="Zaballos A."/>
            <person name="Jimenez P."/>
            <person name="Dekumyoy P."/>
            <person name="Varona S."/>
            <person name="Cuesta I."/>
            <person name="Sumanam S."/>
            <person name="Adisakwattana P."/>
            <person name="Gasser R.B."/>
            <person name="Hernandez-Gonzalez A."/>
            <person name="Young N.D."/>
            <person name="Perteguer M.J."/>
        </authorList>
    </citation>
    <scope>NUCLEOTIDE SEQUENCE [LARGE SCALE GENOMIC DNA]</scope>
    <source>
        <strain evidence="13">AL3</strain>
        <tissue evidence="13">Liver</tissue>
    </source>
</reference>
<evidence type="ECO:0000256" key="12">
    <source>
        <dbReference type="SAM" id="MobiDB-lite"/>
    </source>
</evidence>
<keyword evidence="5 11" id="KW-0812">Transmembrane</keyword>
<gene>
    <name evidence="13" type="ORF">AB6A40_002530</name>
</gene>
<evidence type="ECO:0000256" key="1">
    <source>
        <dbReference type="ARBA" id="ARBA00004141"/>
    </source>
</evidence>
<dbReference type="Pfam" id="PF01151">
    <property type="entry name" value="ELO"/>
    <property type="match status" value="1"/>
</dbReference>
<evidence type="ECO:0000313" key="13">
    <source>
        <dbReference type="EMBL" id="MFH4975821.1"/>
    </source>
</evidence>
<feature type="transmembrane region" description="Helical" evidence="11">
    <location>
        <begin position="71"/>
        <end position="90"/>
    </location>
</feature>
<comment type="similarity">
    <text evidence="11">Belongs to the ELO family.</text>
</comment>
<dbReference type="PANTHER" id="PTHR11157">
    <property type="entry name" value="FATTY ACID ACYL TRANSFERASE-RELATED"/>
    <property type="match status" value="1"/>
</dbReference>
<dbReference type="PANTHER" id="PTHR11157:SF17">
    <property type="entry name" value="ELONGATION OF VERY LONG CHAIN FATTY ACIDS PROTEIN 6"/>
    <property type="match status" value="1"/>
</dbReference>
<evidence type="ECO:0000256" key="10">
    <source>
        <dbReference type="ARBA" id="ARBA00023160"/>
    </source>
</evidence>
<keyword evidence="7 11" id="KW-1133">Transmembrane helix</keyword>
<keyword evidence="3 11" id="KW-0444">Lipid biosynthesis</keyword>
<keyword evidence="4 11" id="KW-0808">Transferase</keyword>
<evidence type="ECO:0000313" key="14">
    <source>
        <dbReference type="Proteomes" id="UP001608902"/>
    </source>
</evidence>
<dbReference type="Proteomes" id="UP001608902">
    <property type="component" value="Unassembled WGS sequence"/>
</dbReference>
<comment type="caution">
    <text evidence="13">The sequence shown here is derived from an EMBL/GenBank/DDBJ whole genome shotgun (WGS) entry which is preliminary data.</text>
</comment>
<evidence type="ECO:0000256" key="11">
    <source>
        <dbReference type="RuleBase" id="RU361115"/>
    </source>
</evidence>
<feature type="transmembrane region" description="Helical" evidence="11">
    <location>
        <begin position="202"/>
        <end position="224"/>
    </location>
</feature>